<dbReference type="GO" id="GO:0006508">
    <property type="term" value="P:proteolysis"/>
    <property type="evidence" value="ECO:0007669"/>
    <property type="project" value="UniProtKB-KW"/>
</dbReference>
<dbReference type="GO" id="GO:0004843">
    <property type="term" value="F:cysteine-type deubiquitinase activity"/>
    <property type="evidence" value="ECO:0007669"/>
    <property type="project" value="UniProtKB-EC"/>
</dbReference>
<protein>
    <recommendedName>
        <fullName evidence="3">ubiquitinyl hydrolase 1</fullName>
        <ecNumber evidence="3">3.4.19.12</ecNumber>
    </recommendedName>
</protein>
<evidence type="ECO:0000256" key="5">
    <source>
        <dbReference type="ARBA" id="ARBA00022786"/>
    </source>
</evidence>
<dbReference type="EMBL" id="GDID01003953">
    <property type="protein sequence ID" value="JAP92653.1"/>
    <property type="molecule type" value="Transcribed_RNA"/>
</dbReference>
<accession>A0A146K759</accession>
<evidence type="ECO:0000256" key="6">
    <source>
        <dbReference type="ARBA" id="ARBA00022801"/>
    </source>
</evidence>
<evidence type="ECO:0000256" key="7">
    <source>
        <dbReference type="ARBA" id="ARBA00022807"/>
    </source>
</evidence>
<dbReference type="PROSITE" id="PS00973">
    <property type="entry name" value="USP_2"/>
    <property type="match status" value="1"/>
</dbReference>
<dbReference type="Pfam" id="PF00443">
    <property type="entry name" value="UCH"/>
    <property type="match status" value="1"/>
</dbReference>
<name>A0A146K759_9EUKA</name>
<organism evidence="10">
    <name type="scientific">Trepomonas sp. PC1</name>
    <dbReference type="NCBI Taxonomy" id="1076344"/>
    <lineage>
        <taxon>Eukaryota</taxon>
        <taxon>Metamonada</taxon>
        <taxon>Diplomonadida</taxon>
        <taxon>Hexamitidae</taxon>
        <taxon>Hexamitinae</taxon>
        <taxon>Trepomonas</taxon>
    </lineage>
</organism>
<dbReference type="SUPFAM" id="SSF54001">
    <property type="entry name" value="Cysteine proteinases"/>
    <property type="match status" value="1"/>
</dbReference>
<reference evidence="10" key="1">
    <citation type="submission" date="2015-07" db="EMBL/GenBank/DDBJ databases">
        <title>Adaptation to a free-living lifestyle via gene acquisitions in the diplomonad Trepomonas sp. PC1.</title>
        <authorList>
            <person name="Xu F."/>
            <person name="Jerlstrom-Hultqvist J."/>
            <person name="Kolisko M."/>
            <person name="Simpson A.G.B."/>
            <person name="Roger A.J."/>
            <person name="Svard S.G."/>
            <person name="Andersson J.O."/>
        </authorList>
    </citation>
    <scope>NUCLEOTIDE SEQUENCE</scope>
    <source>
        <strain evidence="10">PC1</strain>
    </source>
</reference>
<keyword evidence="5" id="KW-0833">Ubl conjugation pathway</keyword>
<evidence type="ECO:0000256" key="2">
    <source>
        <dbReference type="ARBA" id="ARBA00009085"/>
    </source>
</evidence>
<evidence type="ECO:0000256" key="1">
    <source>
        <dbReference type="ARBA" id="ARBA00000707"/>
    </source>
</evidence>
<proteinExistence type="inferred from homology"/>
<dbReference type="GO" id="GO:0005634">
    <property type="term" value="C:nucleus"/>
    <property type="evidence" value="ECO:0007669"/>
    <property type="project" value="TreeGrafter"/>
</dbReference>
<dbReference type="InterPro" id="IPR038765">
    <property type="entry name" value="Papain-like_cys_pep_sf"/>
</dbReference>
<keyword evidence="7" id="KW-0788">Thiol protease</keyword>
<dbReference type="InterPro" id="IPR050164">
    <property type="entry name" value="Peptidase_C19"/>
</dbReference>
<comment type="catalytic activity">
    <reaction evidence="1">
        <text>Thiol-dependent hydrolysis of ester, thioester, amide, peptide and isopeptide bonds formed by the C-terminal Gly of ubiquitin (a 76-residue protein attached to proteins as an intracellular targeting signal).</text>
        <dbReference type="EC" id="3.4.19.12"/>
    </reaction>
</comment>
<keyword evidence="4" id="KW-0645">Protease</keyword>
<evidence type="ECO:0000313" key="10">
    <source>
        <dbReference type="EMBL" id="JAP92653.1"/>
    </source>
</evidence>
<feature type="coiled-coil region" evidence="8">
    <location>
        <begin position="92"/>
        <end position="119"/>
    </location>
</feature>
<dbReference type="InterPro" id="IPR028889">
    <property type="entry name" value="USP"/>
</dbReference>
<dbReference type="PANTHER" id="PTHR24006:SF888">
    <property type="entry name" value="UBIQUITIN CARBOXYL-TERMINAL HYDROLASE 30"/>
    <property type="match status" value="1"/>
</dbReference>
<dbReference type="AlphaFoldDB" id="A0A146K759"/>
<dbReference type="Gene3D" id="3.90.70.10">
    <property type="entry name" value="Cysteine proteinases"/>
    <property type="match status" value="1"/>
</dbReference>
<dbReference type="GO" id="GO:0005829">
    <property type="term" value="C:cytosol"/>
    <property type="evidence" value="ECO:0007669"/>
    <property type="project" value="TreeGrafter"/>
</dbReference>
<dbReference type="EC" id="3.4.19.12" evidence="3"/>
<dbReference type="InterPro" id="IPR018200">
    <property type="entry name" value="USP_CS"/>
</dbReference>
<comment type="similarity">
    <text evidence="2">Belongs to the peptidase C19 family.</text>
</comment>
<keyword evidence="6 10" id="KW-0378">Hydrolase</keyword>
<feature type="domain" description="USP" evidence="9">
    <location>
        <begin position="1"/>
        <end position="430"/>
    </location>
</feature>
<dbReference type="GO" id="GO:0016579">
    <property type="term" value="P:protein deubiquitination"/>
    <property type="evidence" value="ECO:0007669"/>
    <property type="project" value="InterPro"/>
</dbReference>
<gene>
    <name evidence="10" type="ORF">TPC1_15337</name>
</gene>
<feature type="non-terminal residue" evidence="10">
    <location>
        <position position="1"/>
    </location>
</feature>
<evidence type="ECO:0000256" key="3">
    <source>
        <dbReference type="ARBA" id="ARBA00012759"/>
    </source>
</evidence>
<dbReference type="PANTHER" id="PTHR24006">
    <property type="entry name" value="UBIQUITIN CARBOXYL-TERMINAL HYDROLASE"/>
    <property type="match status" value="1"/>
</dbReference>
<keyword evidence="8" id="KW-0175">Coiled coil</keyword>
<dbReference type="InterPro" id="IPR001394">
    <property type="entry name" value="Peptidase_C19_UCH"/>
</dbReference>
<evidence type="ECO:0000259" key="9">
    <source>
        <dbReference type="PROSITE" id="PS50235"/>
    </source>
</evidence>
<dbReference type="PROSITE" id="PS50235">
    <property type="entry name" value="USP_3"/>
    <property type="match status" value="1"/>
</dbReference>
<sequence length="1088" mass="126572">QGATCYMNATLQALFNCKTSKAIINAAQFEQNKLILKSPQNPLQKTPQQIITSLKVLFQIIESSQAQFVSTEIFCKSLGMDKSQMCIQQDANELLKTILQSLEEVLQNSNSQQEILKDKLQLNNLYKSIFEGTQQSKVLCTKCNKISTTELIFSDLMLPVATDYFQALAQMMSPEEIDEYYCDSCNKKQKALKFLSFSSIPQLAISTIQRFGYDMVSDSYKKNVNPVNCPVAIDFYKLTQVDYSTFCQNDYKLTKQKQKQLEEYLRAIMMPWSVFIIENDTLKMNTEGISEEVIELVKSDLDLIKYVKHYYRHGLKNAFGIAKDQLEPYYQVPILNEIPDQFYTLSAIVCHSGQLQGGHYYSLLNQLSDKLQMKMYEANDSRISQVLNPVGLLQIISGKVDQQQKGFLNMFSKELSGYGNTGYMYFYEKLSTKLVVQDVKDSQLEEALKQFIEEEDKKHIEKISKTSLQVLCNLRTDGRKNSFYSEVTNDLKVKCQIQMEFDLRRPARSLVKDFIDKLVLEHPEVYQKNQMVIQQFMDEKQCEKQKVITKHENLINFQVPDEDGNMQNVEIEKFEYKSCCRMFELSTQFSSFGFNKTNEISNIDEKIFDHESKYKANMTLFLQFDCKEEQKESSAYVFARQVHLENEEIVQEAPELIEVTENHCQKALEIYKSWGQNAKMIVGAVKIAIFESKQGEIDQQNIAQFRSFAQTTMLLNYQQFNSSYNQVSMSDRFGCSLVNGQVIHYESIDQPLCNDIVTFQTLEQTQYDFQEQEKKNQALLNEFAAKSKVFRFSDEIKRGISIFVRDDEQNFIGSKQFRLSAPFSIVQLFYTKEFKDQSVEYFCICRYRDKDKIVSKTLVDLQKKQFQTVQQFVKAATKALPWGVEASTQFTIQVSYVLASYANGVQFVFNKLFNNTQQGFQSFRTVKVMLNPQGKTLQQLYTELQKSPVYLKQIPEYPKAVKFFMFDREKFESGEFMGEFSNFNQIQPNKIFLNQKQIVVYVDLVTEFEEKQRKKLKNENFEYKTIKIDQECHRILVQEGTTLKSVRKSILEHFKAVKNVYLVEKGGMFTVQDHVSLTDVEFEYLIGK</sequence>
<evidence type="ECO:0000256" key="8">
    <source>
        <dbReference type="SAM" id="Coils"/>
    </source>
</evidence>
<evidence type="ECO:0000256" key="4">
    <source>
        <dbReference type="ARBA" id="ARBA00022670"/>
    </source>
</evidence>